<dbReference type="EMBL" id="CP054569">
    <property type="protein sequence ID" value="QKQ46740.1"/>
    <property type="molecule type" value="Genomic_DNA"/>
</dbReference>
<name>A0A6J5C744_ACHDE</name>
<sequence length="73" mass="7978">MSDTALKNARMSDELERSLIRDAIEAQALSGPRGRGGWRRLKVRLAALGGAVGEVLHDMDAGRRQHPVVSAYH</sequence>
<dbReference type="RefSeq" id="WP_062684894.1">
    <property type="nucleotide sequence ID" value="NZ_CADIJN010000040.1"/>
</dbReference>
<organism evidence="1 2">
    <name type="scientific">Achromobacter denitrificans</name>
    <name type="common">Alcaligenes denitrificans</name>
    <dbReference type="NCBI Taxonomy" id="32002"/>
    <lineage>
        <taxon>Bacteria</taxon>
        <taxon>Pseudomonadati</taxon>
        <taxon>Pseudomonadota</taxon>
        <taxon>Betaproteobacteria</taxon>
        <taxon>Burkholderiales</taxon>
        <taxon>Alcaligenaceae</taxon>
        <taxon>Achromobacter</taxon>
    </lineage>
</organism>
<gene>
    <name evidence="1" type="ORF">FOC81_08545</name>
</gene>
<proteinExistence type="predicted"/>
<dbReference type="Proteomes" id="UP000509782">
    <property type="component" value="Chromosome"/>
</dbReference>
<evidence type="ECO:0000313" key="2">
    <source>
        <dbReference type="Proteomes" id="UP000509782"/>
    </source>
</evidence>
<reference evidence="1 2" key="1">
    <citation type="submission" date="2020-05" db="EMBL/GenBank/DDBJ databases">
        <title>FDA dAtabase for Regulatory Grade micrObial Sequences (FDA-ARGOS): Supporting development and validation of Infectious Disease Dx tests.</title>
        <authorList>
            <person name="Sproer C."/>
            <person name="Gronow S."/>
            <person name="Severitt S."/>
            <person name="Schroder I."/>
            <person name="Tallon L."/>
            <person name="Sadzewicz L."/>
            <person name="Zhao X."/>
            <person name="Vavikolanu K."/>
            <person name="Mehta A."/>
            <person name="Aluvathingal J."/>
            <person name="Nadendla S."/>
            <person name="Myers T."/>
            <person name="Yan Y."/>
            <person name="Sichtig H."/>
        </authorList>
    </citation>
    <scope>NUCLEOTIDE SEQUENCE [LARGE SCALE GENOMIC DNA]</scope>
    <source>
        <strain evidence="1 2">FDAARGOS_787</strain>
    </source>
</reference>
<accession>A0A6J5C744</accession>
<protein>
    <submittedName>
        <fullName evidence="1">XRE family transcriptional regulator</fullName>
    </submittedName>
</protein>
<evidence type="ECO:0000313" key="1">
    <source>
        <dbReference type="EMBL" id="QKQ46740.1"/>
    </source>
</evidence>
<dbReference type="GeneID" id="92845711"/>
<dbReference type="AlphaFoldDB" id="A0A6J5C744"/>